<dbReference type="InterPro" id="IPR050640">
    <property type="entry name" value="Bact_2-comp_sensor_kinase"/>
</dbReference>
<evidence type="ECO:0000256" key="5">
    <source>
        <dbReference type="ARBA" id="ARBA00022553"/>
    </source>
</evidence>
<dbReference type="PANTHER" id="PTHR34220">
    <property type="entry name" value="SENSOR HISTIDINE KINASE YPDA"/>
    <property type="match status" value="1"/>
</dbReference>
<dbReference type="EMBL" id="CAJRAY010000091">
    <property type="protein sequence ID" value="CAG5092209.1"/>
    <property type="molecule type" value="Genomic_DNA"/>
</dbReference>
<evidence type="ECO:0000256" key="3">
    <source>
        <dbReference type="ARBA" id="ARBA00012438"/>
    </source>
</evidence>
<evidence type="ECO:0000256" key="2">
    <source>
        <dbReference type="ARBA" id="ARBA00004651"/>
    </source>
</evidence>
<dbReference type="PROSITE" id="PS50885">
    <property type="entry name" value="HAMP"/>
    <property type="match status" value="1"/>
</dbReference>
<keyword evidence="17" id="KW-1185">Reference proteome</keyword>
<sequence>MKRKPSILAQLTIGFTAILLFVMSATATVTYVQTSRSSLNQTARLLLDSITHLSGKLDANLIEYDKMTQVLAFNEVVQKHLSARTNPGSYNEELIRVMNASNRTSGHESNIMILDRYGSSYLANASMDFLWRSLETVQKQPWYDEMEQYKGRMLWFSGLVWVGGAQPAVIGARSLNNIETLENIGMIVFAYPAITLEKTIGQMNLGKNGKVQVVDSFGRVVYSTVWDDVGTPAPSVLLEQVRKVPSDMITLNTEDGPAYISYAYSEYSGWTVLAYIDRSEVYEGVSRLQRTILWISFIGLSVGILFITFYSWTLVRPIRFLAKRIERIDEGHLLPVKRQLWNAEVSGLYDSFNRMLARLQQTIRDLTDKQVSERQAQFVALRAQFRPHFLYNTLNTIYWTLEGKRDAAAAAEMVQLLSELLRYSIQPGSEMTTVREDVAQLRRYITLQKYRYGERLDVELDIDEELLDCRCMKLLLQPIVENAMTHGLEGVKRDQWKIRIRIQRDGRDMVLTVDDNGIGMSEREMKEILSEDAPQRNKPLHTGIGLPNLQERIQYIYGRSYGITLSGNEWGGLRVTIRIPIDPDAGSGKEVP</sequence>
<evidence type="ECO:0000256" key="4">
    <source>
        <dbReference type="ARBA" id="ARBA00022475"/>
    </source>
</evidence>
<evidence type="ECO:0000256" key="13">
    <source>
        <dbReference type="SAM" id="Phobius"/>
    </source>
</evidence>
<keyword evidence="11 13" id="KW-0472">Membrane</keyword>
<comment type="caution">
    <text evidence="16">The sequence shown here is derived from an EMBL/GenBank/DDBJ whole genome shotgun (WGS) entry which is preliminary data.</text>
</comment>
<dbReference type="InterPro" id="IPR010559">
    <property type="entry name" value="Sig_transdc_His_kin_internal"/>
</dbReference>
<keyword evidence="7" id="KW-0547">Nucleotide-binding</keyword>
<reference evidence="16 17" key="1">
    <citation type="submission" date="2021-04" db="EMBL/GenBank/DDBJ databases">
        <authorList>
            <person name="Rakotoarivonina H."/>
        </authorList>
    </citation>
    <scope>NUCLEOTIDE SEQUENCE [LARGE SCALE GENOMIC DNA]</scope>
    <source>
        <strain evidence="16 17">XE</strain>
    </source>
</reference>
<evidence type="ECO:0000313" key="17">
    <source>
        <dbReference type="Proteomes" id="UP000681526"/>
    </source>
</evidence>
<evidence type="ECO:0000259" key="15">
    <source>
        <dbReference type="PROSITE" id="PS50885"/>
    </source>
</evidence>
<dbReference type="Proteomes" id="UP000681526">
    <property type="component" value="Unassembled WGS sequence"/>
</dbReference>
<dbReference type="CDD" id="cd06225">
    <property type="entry name" value="HAMP"/>
    <property type="match status" value="1"/>
</dbReference>
<feature type="domain" description="Histidine kinase" evidence="14">
    <location>
        <begin position="476"/>
        <end position="583"/>
    </location>
</feature>
<comment type="catalytic activity">
    <reaction evidence="1">
        <text>ATP + protein L-histidine = ADP + protein N-phospho-L-histidine.</text>
        <dbReference type="EC" id="2.7.13.3"/>
    </reaction>
</comment>
<keyword evidence="12" id="KW-0175">Coiled coil</keyword>
<evidence type="ECO:0000256" key="9">
    <source>
        <dbReference type="ARBA" id="ARBA00022840"/>
    </source>
</evidence>
<keyword evidence="4" id="KW-1003">Cell membrane</keyword>
<feature type="coiled-coil region" evidence="12">
    <location>
        <begin position="349"/>
        <end position="376"/>
    </location>
</feature>
<proteinExistence type="predicted"/>
<dbReference type="Pfam" id="PF06580">
    <property type="entry name" value="His_kinase"/>
    <property type="match status" value="1"/>
</dbReference>
<keyword evidence="13" id="KW-1133">Transmembrane helix</keyword>
<evidence type="ECO:0000256" key="12">
    <source>
        <dbReference type="SAM" id="Coils"/>
    </source>
</evidence>
<dbReference type="RefSeq" id="WP_213486406.1">
    <property type="nucleotide sequence ID" value="NZ_CAJRAY010000091.1"/>
</dbReference>
<dbReference type="Gene3D" id="1.10.287.130">
    <property type="match status" value="1"/>
</dbReference>
<evidence type="ECO:0000256" key="6">
    <source>
        <dbReference type="ARBA" id="ARBA00022679"/>
    </source>
</evidence>
<comment type="subcellular location">
    <subcellularLocation>
        <location evidence="2">Cell membrane</location>
        <topology evidence="2">Multi-pass membrane protein</topology>
    </subcellularLocation>
</comment>
<accession>A0ABN7S8B9</accession>
<dbReference type="Gene3D" id="3.30.565.10">
    <property type="entry name" value="Histidine kinase-like ATPase, C-terminal domain"/>
    <property type="match status" value="1"/>
</dbReference>
<dbReference type="SUPFAM" id="SSF55874">
    <property type="entry name" value="ATPase domain of HSP90 chaperone/DNA topoisomerase II/histidine kinase"/>
    <property type="match status" value="1"/>
</dbReference>
<dbReference type="PROSITE" id="PS50109">
    <property type="entry name" value="HIS_KIN"/>
    <property type="match status" value="1"/>
</dbReference>
<dbReference type="Pfam" id="PF02518">
    <property type="entry name" value="HATPase_c"/>
    <property type="match status" value="1"/>
</dbReference>
<evidence type="ECO:0000256" key="1">
    <source>
        <dbReference type="ARBA" id="ARBA00000085"/>
    </source>
</evidence>
<dbReference type="SMART" id="SM00304">
    <property type="entry name" value="HAMP"/>
    <property type="match status" value="1"/>
</dbReference>
<gene>
    <name evidence="16" type="primary">txxe 2842</name>
    <name evidence="16" type="ORF">TXXE_17830</name>
</gene>
<keyword evidence="5" id="KW-0597">Phosphoprotein</keyword>
<keyword evidence="10" id="KW-0902">Two-component regulatory system</keyword>
<protein>
    <recommendedName>
        <fullName evidence="3">histidine kinase</fullName>
        <ecNumber evidence="3">2.7.13.3</ecNumber>
    </recommendedName>
</protein>
<evidence type="ECO:0000256" key="7">
    <source>
        <dbReference type="ARBA" id="ARBA00022741"/>
    </source>
</evidence>
<dbReference type="InterPro" id="IPR003660">
    <property type="entry name" value="HAMP_dom"/>
</dbReference>
<keyword evidence="9" id="KW-0067">ATP-binding</keyword>
<feature type="domain" description="HAMP" evidence="15">
    <location>
        <begin position="312"/>
        <end position="364"/>
    </location>
</feature>
<dbReference type="GO" id="GO:0016301">
    <property type="term" value="F:kinase activity"/>
    <property type="evidence" value="ECO:0007669"/>
    <property type="project" value="UniProtKB-KW"/>
</dbReference>
<evidence type="ECO:0000256" key="8">
    <source>
        <dbReference type="ARBA" id="ARBA00022777"/>
    </source>
</evidence>
<dbReference type="InterPro" id="IPR036890">
    <property type="entry name" value="HATPase_C_sf"/>
</dbReference>
<keyword evidence="6" id="KW-0808">Transferase</keyword>
<organism evidence="16 17">
    <name type="scientific">Thermobacillus xylanilyticus</name>
    <dbReference type="NCBI Taxonomy" id="76633"/>
    <lineage>
        <taxon>Bacteria</taxon>
        <taxon>Bacillati</taxon>
        <taxon>Bacillota</taxon>
        <taxon>Bacilli</taxon>
        <taxon>Bacillales</taxon>
        <taxon>Paenibacillaceae</taxon>
        <taxon>Thermobacillus</taxon>
    </lineage>
</organism>
<keyword evidence="13" id="KW-0812">Transmembrane</keyword>
<evidence type="ECO:0000313" key="16">
    <source>
        <dbReference type="EMBL" id="CAG5092209.1"/>
    </source>
</evidence>
<name>A0ABN7S8B9_THEXY</name>
<feature type="transmembrane region" description="Helical" evidence="13">
    <location>
        <begin position="292"/>
        <end position="315"/>
    </location>
</feature>
<evidence type="ECO:0000256" key="11">
    <source>
        <dbReference type="ARBA" id="ARBA00023136"/>
    </source>
</evidence>
<keyword evidence="8 16" id="KW-0418">Kinase</keyword>
<evidence type="ECO:0000259" key="14">
    <source>
        <dbReference type="PROSITE" id="PS50109"/>
    </source>
</evidence>
<dbReference type="InterPro" id="IPR003594">
    <property type="entry name" value="HATPase_dom"/>
</dbReference>
<dbReference type="Gene3D" id="3.30.450.20">
    <property type="entry name" value="PAS domain"/>
    <property type="match status" value="1"/>
</dbReference>
<dbReference type="InterPro" id="IPR005467">
    <property type="entry name" value="His_kinase_dom"/>
</dbReference>
<dbReference type="PANTHER" id="PTHR34220:SF7">
    <property type="entry name" value="SENSOR HISTIDINE KINASE YPDA"/>
    <property type="match status" value="1"/>
</dbReference>
<dbReference type="EC" id="2.7.13.3" evidence="3"/>
<dbReference type="SMART" id="SM00387">
    <property type="entry name" value="HATPase_c"/>
    <property type="match status" value="1"/>
</dbReference>
<evidence type="ECO:0000256" key="10">
    <source>
        <dbReference type="ARBA" id="ARBA00023012"/>
    </source>
</evidence>